<organism evidence="7 8">
    <name type="scientific">Coemansia asiatica</name>
    <dbReference type="NCBI Taxonomy" id="1052880"/>
    <lineage>
        <taxon>Eukaryota</taxon>
        <taxon>Fungi</taxon>
        <taxon>Fungi incertae sedis</taxon>
        <taxon>Zoopagomycota</taxon>
        <taxon>Kickxellomycotina</taxon>
        <taxon>Kickxellomycetes</taxon>
        <taxon>Kickxellales</taxon>
        <taxon>Kickxellaceae</taxon>
        <taxon>Coemansia</taxon>
    </lineage>
</organism>
<protein>
    <recommendedName>
        <fullName evidence="6">FYVE-type domain-containing protein</fullName>
    </recommendedName>
</protein>
<dbReference type="InterPro" id="IPR013083">
    <property type="entry name" value="Znf_RING/FYVE/PHD"/>
</dbReference>
<dbReference type="SUPFAM" id="SSF57903">
    <property type="entry name" value="FYVE/PHD zinc finger"/>
    <property type="match status" value="1"/>
</dbReference>
<evidence type="ECO:0000256" key="3">
    <source>
        <dbReference type="ARBA" id="ARBA00022833"/>
    </source>
</evidence>
<keyword evidence="8" id="KW-1185">Reference proteome</keyword>
<dbReference type="SMART" id="SM00064">
    <property type="entry name" value="FYVE"/>
    <property type="match status" value="1"/>
</dbReference>
<dbReference type="PANTHER" id="PTHR39490">
    <property type="entry name" value="ARRESTIN DOMAIN-CONTAINING PROTEIN D"/>
    <property type="match status" value="1"/>
</dbReference>
<accession>A0A9W7XIH7</accession>
<evidence type="ECO:0000259" key="6">
    <source>
        <dbReference type="PROSITE" id="PS50178"/>
    </source>
</evidence>
<evidence type="ECO:0000256" key="4">
    <source>
        <dbReference type="PROSITE-ProRule" id="PRU00091"/>
    </source>
</evidence>
<gene>
    <name evidence="7" type="ORF">LPJ64_004134</name>
</gene>
<evidence type="ECO:0000256" key="1">
    <source>
        <dbReference type="ARBA" id="ARBA00022723"/>
    </source>
</evidence>
<feature type="compositionally biased region" description="Low complexity" evidence="5">
    <location>
        <begin position="242"/>
        <end position="251"/>
    </location>
</feature>
<dbReference type="AlphaFoldDB" id="A0A9W7XIH7"/>
<evidence type="ECO:0000256" key="5">
    <source>
        <dbReference type="SAM" id="MobiDB-lite"/>
    </source>
</evidence>
<keyword evidence="1" id="KW-0479">Metal-binding</keyword>
<feature type="domain" description="FYVE-type" evidence="6">
    <location>
        <begin position="503"/>
        <end position="538"/>
    </location>
</feature>
<dbReference type="InterPro" id="IPR011011">
    <property type="entry name" value="Znf_FYVE_PHD"/>
</dbReference>
<dbReference type="PANTHER" id="PTHR39490:SF8">
    <property type="entry name" value="ZINC FINGER FYVE DOMAIN-CONTAINING PROTEIN 21"/>
    <property type="match status" value="1"/>
</dbReference>
<name>A0A9W7XIH7_9FUNG</name>
<dbReference type="InterPro" id="IPR052113">
    <property type="entry name" value="FYVE-type_Zinc_Finger"/>
</dbReference>
<dbReference type="GO" id="GO:0008270">
    <property type="term" value="F:zinc ion binding"/>
    <property type="evidence" value="ECO:0007669"/>
    <property type="project" value="UniProtKB-KW"/>
</dbReference>
<sequence>MASEQYGAEPPVSPKSPAGSGTRSSLGLMSATAKSPSINSHGGSPHAVQQQRNATVIGNTNMETDEVSVSDDRRRRAARRQSEDTMRAMRSLDRQYGRRRRLNTDQGSVTSVVAPVAASATRPRVAMKRGDSRALFAPLLGASEVVSPSQAAPTLHSPVGSVAGSAKLARQLIMIAGRLAQGDMADGEQGAVRPRASMPLINGSRRQPQRTRSQAHRRTRDELADALTMKSVEIRGGRIVLDDPSSSGSSSDSDDAFDGPATTSSMLGRRVHQRPSISSVISNNAGAATGEDEAAYWEDILRRRWYTRRCLGLKQPFASVHRLAHAEHVSGSPFPLLSDLRRVLHETQALLIDPDGRETLVGVLVCTDSVVVSSAPATSASGCTNSVPLRAIEFSEELVIRVESGDVVELADEECRVRLRFAQGAAAAQAWSSLASQAQTRLCTTLQDLRLDEEDFIERPPPPLLLARGRSSIAGASPSAINALGAPQRSRNAAQGGVLWVPDAETAVCMVCQKTAFSMMVRRHHCRSCGLVICYRCSVVGAGRHRICVRCNAPARRTGSLGTAFASNAITAVASAGAAMAAPKPSSSLQTLGAGGRTAEPALDIAAHAVAQRKNDARLARRPLSLLFPIDRPSESTTAAATDQEAQQH</sequence>
<dbReference type="EMBL" id="JANBOH010000188">
    <property type="protein sequence ID" value="KAJ1644169.1"/>
    <property type="molecule type" value="Genomic_DNA"/>
</dbReference>
<dbReference type="InterPro" id="IPR017455">
    <property type="entry name" value="Znf_FYVE-rel"/>
</dbReference>
<keyword evidence="3" id="KW-0862">Zinc</keyword>
<feature type="region of interest" description="Disordered" evidence="5">
    <location>
        <begin position="1"/>
        <end position="88"/>
    </location>
</feature>
<feature type="region of interest" description="Disordered" evidence="5">
    <location>
        <begin position="630"/>
        <end position="649"/>
    </location>
</feature>
<feature type="compositionally biased region" description="Basic and acidic residues" evidence="5">
    <location>
        <begin position="70"/>
        <end position="88"/>
    </location>
</feature>
<dbReference type="InterPro" id="IPR000306">
    <property type="entry name" value="Znf_FYVE"/>
</dbReference>
<feature type="compositionally biased region" description="Basic residues" evidence="5">
    <location>
        <begin position="207"/>
        <end position="218"/>
    </location>
</feature>
<dbReference type="Proteomes" id="UP001145021">
    <property type="component" value="Unassembled WGS sequence"/>
</dbReference>
<dbReference type="PROSITE" id="PS50178">
    <property type="entry name" value="ZF_FYVE"/>
    <property type="match status" value="1"/>
</dbReference>
<feature type="region of interest" description="Disordered" evidence="5">
    <location>
        <begin position="184"/>
        <end position="275"/>
    </location>
</feature>
<comment type="caution">
    <text evidence="7">The sequence shown here is derived from an EMBL/GenBank/DDBJ whole genome shotgun (WGS) entry which is preliminary data.</text>
</comment>
<reference evidence="7" key="1">
    <citation type="submission" date="2022-07" db="EMBL/GenBank/DDBJ databases">
        <title>Phylogenomic reconstructions and comparative analyses of Kickxellomycotina fungi.</title>
        <authorList>
            <person name="Reynolds N.K."/>
            <person name="Stajich J.E."/>
            <person name="Barry K."/>
            <person name="Grigoriev I.V."/>
            <person name="Crous P."/>
            <person name="Smith M.E."/>
        </authorList>
    </citation>
    <scope>NUCLEOTIDE SEQUENCE</scope>
    <source>
        <strain evidence="7">NBRC 105413</strain>
    </source>
</reference>
<dbReference type="Pfam" id="PF01363">
    <property type="entry name" value="FYVE"/>
    <property type="match status" value="1"/>
</dbReference>
<proteinExistence type="predicted"/>
<feature type="compositionally biased region" description="Polar residues" evidence="5">
    <location>
        <begin position="19"/>
        <end position="62"/>
    </location>
</feature>
<keyword evidence="2 4" id="KW-0863">Zinc-finger</keyword>
<evidence type="ECO:0000313" key="7">
    <source>
        <dbReference type="EMBL" id="KAJ1644169.1"/>
    </source>
</evidence>
<dbReference type="Gene3D" id="3.30.40.10">
    <property type="entry name" value="Zinc/RING finger domain, C3HC4 (zinc finger)"/>
    <property type="match status" value="1"/>
</dbReference>
<evidence type="ECO:0000313" key="8">
    <source>
        <dbReference type="Proteomes" id="UP001145021"/>
    </source>
</evidence>
<evidence type="ECO:0000256" key="2">
    <source>
        <dbReference type="ARBA" id="ARBA00022771"/>
    </source>
</evidence>